<dbReference type="Gene3D" id="3.90.1170.40">
    <property type="entry name" value="Molybdopterin biosynthesis MoaE subunit"/>
    <property type="match status" value="1"/>
</dbReference>
<keyword evidence="5 13" id="KW-0808">Transferase</keyword>
<evidence type="ECO:0000256" key="2">
    <source>
        <dbReference type="ARBA" id="ARBA00005426"/>
    </source>
</evidence>
<evidence type="ECO:0000256" key="9">
    <source>
        <dbReference type="ARBA" id="ARBA00030407"/>
    </source>
</evidence>
<gene>
    <name evidence="13" type="primary">moaE</name>
    <name evidence="13" type="ORF">NCTC13163_02904</name>
</gene>
<dbReference type="PANTHER" id="PTHR23404">
    <property type="entry name" value="MOLYBDOPTERIN SYNTHASE RELATED"/>
    <property type="match status" value="1"/>
</dbReference>
<evidence type="ECO:0000256" key="7">
    <source>
        <dbReference type="ARBA" id="ARBA00026066"/>
    </source>
</evidence>
<protein>
    <recommendedName>
        <fullName evidence="4">Molybdopterin synthase catalytic subunit</fullName>
        <ecNumber evidence="3">2.8.1.12</ecNumber>
    </recommendedName>
    <alternativeName>
        <fullName evidence="10">MPT synthase subunit 2</fullName>
    </alternativeName>
    <alternativeName>
        <fullName evidence="8">Molybdenum cofactor biosynthesis protein E</fullName>
    </alternativeName>
    <alternativeName>
        <fullName evidence="9">Molybdopterin-converting factor large subunit</fullName>
    </alternativeName>
    <alternativeName>
        <fullName evidence="11">Molybdopterin-converting factor subunit 2</fullName>
    </alternativeName>
</protein>
<dbReference type="CDD" id="cd00756">
    <property type="entry name" value="MoaE"/>
    <property type="match status" value="1"/>
</dbReference>
<dbReference type="InterPro" id="IPR003448">
    <property type="entry name" value="Mopterin_biosynth_MoaE"/>
</dbReference>
<keyword evidence="6" id="KW-0501">Molybdenum cofactor biosynthesis</keyword>
<dbReference type="SUPFAM" id="SSF54690">
    <property type="entry name" value="Molybdopterin synthase subunit MoaE"/>
    <property type="match status" value="1"/>
</dbReference>
<evidence type="ECO:0000313" key="14">
    <source>
        <dbReference type="Proteomes" id="UP000254060"/>
    </source>
</evidence>
<dbReference type="EMBL" id="UGGP01000001">
    <property type="protein sequence ID" value="STO09466.1"/>
    <property type="molecule type" value="Genomic_DNA"/>
</dbReference>
<reference evidence="13 14" key="1">
    <citation type="submission" date="2018-06" db="EMBL/GenBank/DDBJ databases">
        <authorList>
            <consortium name="Pathogen Informatics"/>
            <person name="Doyle S."/>
        </authorList>
    </citation>
    <scope>NUCLEOTIDE SEQUENCE [LARGE SCALE GENOMIC DNA]</scope>
    <source>
        <strain evidence="13 14">NCTC13163</strain>
    </source>
</reference>
<dbReference type="GO" id="GO:0006777">
    <property type="term" value="P:Mo-molybdopterin cofactor biosynthetic process"/>
    <property type="evidence" value="ECO:0007669"/>
    <property type="project" value="UniProtKB-KW"/>
</dbReference>
<evidence type="ECO:0000256" key="3">
    <source>
        <dbReference type="ARBA" id="ARBA00011950"/>
    </source>
</evidence>
<dbReference type="RefSeq" id="WP_029333860.1">
    <property type="nucleotide sequence ID" value="NZ_UGGP01000001.1"/>
</dbReference>
<dbReference type="Proteomes" id="UP000254060">
    <property type="component" value="Unassembled WGS sequence"/>
</dbReference>
<evidence type="ECO:0000256" key="10">
    <source>
        <dbReference type="ARBA" id="ARBA00030781"/>
    </source>
</evidence>
<dbReference type="Pfam" id="PF02391">
    <property type="entry name" value="MoaE"/>
    <property type="match status" value="1"/>
</dbReference>
<evidence type="ECO:0000313" key="13">
    <source>
        <dbReference type="EMBL" id="STO09466.1"/>
    </source>
</evidence>
<evidence type="ECO:0000256" key="1">
    <source>
        <dbReference type="ARBA" id="ARBA00005046"/>
    </source>
</evidence>
<dbReference type="EC" id="2.8.1.12" evidence="3"/>
<evidence type="ECO:0000256" key="11">
    <source>
        <dbReference type="ARBA" id="ARBA00032474"/>
    </source>
</evidence>
<name>A0A377FY75_9BACL</name>
<comment type="pathway">
    <text evidence="1">Cofactor biosynthesis; molybdopterin biosynthesis.</text>
</comment>
<accession>A0A377FY75</accession>
<evidence type="ECO:0000256" key="12">
    <source>
        <dbReference type="ARBA" id="ARBA00049878"/>
    </source>
</evidence>
<dbReference type="AlphaFoldDB" id="A0A377FY75"/>
<dbReference type="FunFam" id="3.90.1170.40:FF:000003">
    <property type="entry name" value="Molybdopterin converting factor subunit 2"/>
    <property type="match status" value="1"/>
</dbReference>
<evidence type="ECO:0000256" key="5">
    <source>
        <dbReference type="ARBA" id="ARBA00022679"/>
    </source>
</evidence>
<comment type="similarity">
    <text evidence="2">Belongs to the MoaE family.</text>
</comment>
<evidence type="ECO:0000256" key="8">
    <source>
        <dbReference type="ARBA" id="ARBA00029745"/>
    </source>
</evidence>
<comment type="subunit">
    <text evidence="7">Heterotetramer of 2 MoaD subunits and 2 MoaE subunits. Also stable as homodimer. The enzyme changes between these two forms during catalysis.</text>
</comment>
<evidence type="ECO:0000256" key="6">
    <source>
        <dbReference type="ARBA" id="ARBA00023150"/>
    </source>
</evidence>
<evidence type="ECO:0000256" key="4">
    <source>
        <dbReference type="ARBA" id="ARBA00013858"/>
    </source>
</evidence>
<proteinExistence type="inferred from homology"/>
<sequence length="151" mass="17492">MKWYEVNEHPLEPMALYEVVRHRNVGAVVLFIGTVREMTGSKQTELLEYESYVPMAEKMLEQIAQEVAERWPGALTAIHHRIGRLDITEEAVVIATSSSHRADAYEANRYAIERIKEIVPIWKREHWTDGTKWMGDQKEQLPGRPEGVTYT</sequence>
<organism evidence="13 14">
    <name type="scientific">Exiguobacterium aurantiacum</name>
    <dbReference type="NCBI Taxonomy" id="33987"/>
    <lineage>
        <taxon>Bacteria</taxon>
        <taxon>Bacillati</taxon>
        <taxon>Bacillota</taxon>
        <taxon>Bacilli</taxon>
        <taxon>Bacillales</taxon>
        <taxon>Bacillales Family XII. Incertae Sedis</taxon>
        <taxon>Exiguobacterium</taxon>
    </lineage>
</organism>
<dbReference type="OrthoDB" id="9803224at2"/>
<comment type="catalytic activity">
    <reaction evidence="12">
        <text>2 [molybdopterin-synthase sulfur-carrier protein]-C-terminal-Gly-aminoethanethioate + cyclic pyranopterin phosphate + H2O = molybdopterin + 2 [molybdopterin-synthase sulfur-carrier protein]-C-terminal Gly-Gly + 2 H(+)</text>
        <dbReference type="Rhea" id="RHEA:26333"/>
        <dbReference type="Rhea" id="RHEA-COMP:12202"/>
        <dbReference type="Rhea" id="RHEA-COMP:19907"/>
        <dbReference type="ChEBI" id="CHEBI:15377"/>
        <dbReference type="ChEBI" id="CHEBI:15378"/>
        <dbReference type="ChEBI" id="CHEBI:58698"/>
        <dbReference type="ChEBI" id="CHEBI:59648"/>
        <dbReference type="ChEBI" id="CHEBI:90778"/>
        <dbReference type="ChEBI" id="CHEBI:232372"/>
        <dbReference type="EC" id="2.8.1.12"/>
    </reaction>
</comment>
<dbReference type="STRING" id="1397694.GCA_000702585_00326"/>
<dbReference type="GO" id="GO:0030366">
    <property type="term" value="F:molybdopterin synthase activity"/>
    <property type="evidence" value="ECO:0007669"/>
    <property type="project" value="UniProtKB-EC"/>
</dbReference>
<dbReference type="InterPro" id="IPR036563">
    <property type="entry name" value="MoaE_sf"/>
</dbReference>